<proteinExistence type="predicted"/>
<name>A0A430AUK5_9ENTE</name>
<keyword evidence="2" id="KW-1185">Reference proteome</keyword>
<protein>
    <recommendedName>
        <fullName evidence="3">DNA-directed RNA polymerase beta subunit</fullName>
    </recommendedName>
</protein>
<comment type="caution">
    <text evidence="1">The sequence shown here is derived from an EMBL/GenBank/DDBJ whole genome shotgun (WGS) entry which is preliminary data.</text>
</comment>
<evidence type="ECO:0008006" key="3">
    <source>
        <dbReference type="Google" id="ProtNLM"/>
    </source>
</evidence>
<dbReference type="RefSeq" id="WP_126813646.1">
    <property type="nucleotide sequence ID" value="NZ_NGKC01000007.1"/>
</dbReference>
<gene>
    <name evidence="1" type="ORF">CBF27_07170</name>
</gene>
<evidence type="ECO:0000313" key="2">
    <source>
        <dbReference type="Proteomes" id="UP000286773"/>
    </source>
</evidence>
<dbReference type="OrthoDB" id="1644322at2"/>
<accession>A0A430AUK5</accession>
<sequence>MHYLNSEYHDRGMMKWMGFYLSDHTAHVDSETAQRNTIIPVREQMSFDEISAVISEAVLKNKHVNVQANQSDLEHRFSDDIIGPVSGYDQRLLYVKDTCIAFEDIRHIKLVDTQSWIDF</sequence>
<dbReference type="EMBL" id="NGKC01000007">
    <property type="protein sequence ID" value="RSU11734.1"/>
    <property type="molecule type" value="Genomic_DNA"/>
</dbReference>
<dbReference type="AlphaFoldDB" id="A0A430AUK5"/>
<evidence type="ECO:0000313" key="1">
    <source>
        <dbReference type="EMBL" id="RSU11734.1"/>
    </source>
</evidence>
<dbReference type="Proteomes" id="UP000286773">
    <property type="component" value="Unassembled WGS sequence"/>
</dbReference>
<organism evidence="1 2">
    <name type="scientific">Vagococcus acidifermentans</name>
    <dbReference type="NCBI Taxonomy" id="564710"/>
    <lineage>
        <taxon>Bacteria</taxon>
        <taxon>Bacillati</taxon>
        <taxon>Bacillota</taxon>
        <taxon>Bacilli</taxon>
        <taxon>Lactobacillales</taxon>
        <taxon>Enterococcaceae</taxon>
        <taxon>Vagococcus</taxon>
    </lineage>
</organism>
<reference evidence="1 2" key="1">
    <citation type="submission" date="2017-05" db="EMBL/GenBank/DDBJ databases">
        <title>Vagococcus spp. assemblies.</title>
        <authorList>
            <person name="Gulvik C.A."/>
        </authorList>
    </citation>
    <scope>NUCLEOTIDE SEQUENCE [LARGE SCALE GENOMIC DNA]</scope>
    <source>
        <strain evidence="1 2">LMG 24798</strain>
    </source>
</reference>